<protein>
    <submittedName>
        <fullName evidence="2">IDEAL domain-containing protein</fullName>
    </submittedName>
</protein>
<dbReference type="Proteomes" id="UP000095286">
    <property type="component" value="Unplaced"/>
</dbReference>
<reference evidence="2" key="1">
    <citation type="submission" date="2016-11" db="UniProtKB">
        <authorList>
            <consortium name="WormBaseParasite"/>
        </authorList>
    </citation>
    <scope>IDENTIFICATION</scope>
    <source>
        <strain evidence="2">KR3021</strain>
    </source>
</reference>
<sequence length="119" mass="14039">MKLKSKSEREGERKREMPEISMLAIVIGHYDDKALILTHDFYSNDNKRGHLVVKEIDFTFKLTSNDSDEKSFENYEKVSNLENYKDYEVNVKIGNQEVQLTFLNGDDFDTLFEKMPEYV</sequence>
<dbReference type="WBParaSite" id="RSKR_0001186100.1">
    <property type="protein sequence ID" value="RSKR_0001186100.1"/>
    <property type="gene ID" value="RSKR_0001186100"/>
</dbReference>
<name>A0AC35UIC2_9BILA</name>
<evidence type="ECO:0000313" key="1">
    <source>
        <dbReference type="Proteomes" id="UP000095286"/>
    </source>
</evidence>
<evidence type="ECO:0000313" key="2">
    <source>
        <dbReference type="WBParaSite" id="RSKR_0001186100.1"/>
    </source>
</evidence>
<accession>A0AC35UIC2</accession>
<organism evidence="1 2">
    <name type="scientific">Rhabditophanes sp. KR3021</name>
    <dbReference type="NCBI Taxonomy" id="114890"/>
    <lineage>
        <taxon>Eukaryota</taxon>
        <taxon>Metazoa</taxon>
        <taxon>Ecdysozoa</taxon>
        <taxon>Nematoda</taxon>
        <taxon>Chromadorea</taxon>
        <taxon>Rhabditida</taxon>
        <taxon>Tylenchina</taxon>
        <taxon>Panagrolaimomorpha</taxon>
        <taxon>Strongyloidoidea</taxon>
        <taxon>Alloionematidae</taxon>
        <taxon>Rhabditophanes</taxon>
    </lineage>
</organism>
<proteinExistence type="predicted"/>